<evidence type="ECO:0000256" key="2">
    <source>
        <dbReference type="ARBA" id="ARBA00022516"/>
    </source>
</evidence>
<dbReference type="Gene3D" id="3.40.50.720">
    <property type="entry name" value="NAD(P)-binding Rossmann-like Domain"/>
    <property type="match status" value="1"/>
</dbReference>
<dbReference type="CDD" id="cd08954">
    <property type="entry name" value="KR_1_FAS_SDR_x"/>
    <property type="match status" value="1"/>
</dbReference>
<dbReference type="InterPro" id="IPR020843">
    <property type="entry name" value="ER"/>
</dbReference>
<dbReference type="PANTHER" id="PTHR43775">
    <property type="entry name" value="FATTY ACID SYNTHASE"/>
    <property type="match status" value="1"/>
</dbReference>
<sequence>QDLYDSIQSNGFLLTVFRYKFTEPEIALNSLNRKSFLNNNELKLRLEKFVTIAKSVGFRLICKKCDKIGTQWFGVLQERVIEAKEADNQTDNVWLIANDSSINGIIGLMNCLRLEPGGGNWRYIFNYDSTGSPMDIDFNVSPYSDILANDLVANINNRHTVPILSHFLHIRRKPTLLVANVVKEGKVGTYRHLRLPTDYDKCLSNDYHLNSSKMGDLGGIKWYDSRNIHRVNEIWGINNQKLSMARVEIYYSGITFKDIMLATGRIPSGSAQLFTDCSIGCEYTGRRADTGERVMGLVGGRSIATSINANISGMTKIPDHWSMAEASTIMNNYGTLWYGLIKRANLKKGESILIHSAAGGIGQSAINICKHYECDIYVTVGTDEKKQFLMNEYNIPEKRILNSRDILFKNQVLELTNGKGVDIVINSLAGEKLDASYECLANCGRFIEIGKFDMLQNKKLGMFDFLRDIQFIGVGFDVVNMENPNLLQDFYNWMHKNCTNGCVKPYNYTLYNASDADKAFRFMTTGKHIGKVVLKIRDEETDRQPLKAIKPAVNMMVTVKTYFNPNKVYIITGGLGGFGMELVPWMIYYGARKFVVTSRSGLTTDYQKYIYNRFQRVCKNYKYFSSDWVVSTANGLTIEGTQQLLKEAQKLGPIGGVFHLALELNDYLIEKLTLDKFYSTIDTKHKIFANLDQLTRKLDYNLDYFVVFSSLACGKGNGCQTNYSFGNSMCERICEQRRRDGLHGLAVQYGPIDDVGVFDVSDDWLSMSSIRKQRIHSCCDVLDKLLAIKQPIVTSYIKADQIKNYGYSIPGLATELWRSIGIDPETTPNHLTLGEIGLESIFANQLQQDLEREWKIKITLNQIKSITIGLLKDYEAGNVDNIKAHIDDIKRSKAKLLNQKFVMPTEKYERLNTVTKGRPVYIMPTLGLNFQIFGDLAHKLTRPVIGLNWAREVSQLTTLKDINKYYVDLLQRLEPKGQYDVVGYFDMSIVCAKLLLKGMVDKAVIVDIISDLHFCGEQLSDDLILELMLQLMASYIPELFRQKILRDFKKEPDINAKVRFIVNEILEFAGKGLQAPDMEEIFHVMIARIRMLSEYRLNKHKKFSNRLKLAIAKKWTKRTGKLVFIKPVVFDGVDDVDELMEKSRDLYFIPGSNDGQHNIEMNTVHTMSAMDVMVGEVVSKIIAALK</sequence>
<evidence type="ECO:0000313" key="14">
    <source>
        <dbReference type="Proteomes" id="UP000728032"/>
    </source>
</evidence>
<dbReference type="InterPro" id="IPR057326">
    <property type="entry name" value="KR_dom"/>
</dbReference>
<dbReference type="Proteomes" id="UP000728032">
    <property type="component" value="Unassembled WGS sequence"/>
</dbReference>
<dbReference type="InterPro" id="IPR050091">
    <property type="entry name" value="PKS_NRPS_Biosynth_Enz"/>
</dbReference>
<accession>A0A7R9QI67</accession>
<keyword evidence="5" id="KW-0276">Fatty acid metabolism</keyword>
<keyword evidence="3" id="KW-0597">Phosphoprotein</keyword>
<keyword evidence="7" id="KW-0560">Oxidoreductase</keyword>
<dbReference type="CDD" id="cd05195">
    <property type="entry name" value="enoyl_red"/>
    <property type="match status" value="1"/>
</dbReference>
<evidence type="ECO:0000259" key="11">
    <source>
        <dbReference type="SMART" id="SM00822"/>
    </source>
</evidence>
<feature type="domain" description="Enoyl reductase (ER)" evidence="12">
    <location>
        <begin position="215"/>
        <end position="534"/>
    </location>
</feature>
<dbReference type="GO" id="GO:0016491">
    <property type="term" value="F:oxidoreductase activity"/>
    <property type="evidence" value="ECO:0007669"/>
    <property type="project" value="UniProtKB-KW"/>
</dbReference>
<dbReference type="InterPro" id="IPR013149">
    <property type="entry name" value="ADH-like_C"/>
</dbReference>
<evidence type="ECO:0000256" key="9">
    <source>
        <dbReference type="ARBA" id="ARBA00023160"/>
    </source>
</evidence>
<evidence type="ECO:0000256" key="6">
    <source>
        <dbReference type="ARBA" id="ARBA00022857"/>
    </source>
</evidence>
<dbReference type="InterPro" id="IPR036291">
    <property type="entry name" value="NAD(P)-bd_dom_sf"/>
</dbReference>
<keyword evidence="8" id="KW-0443">Lipid metabolism</keyword>
<evidence type="ECO:0000313" key="13">
    <source>
        <dbReference type="EMBL" id="CAD7646553.1"/>
    </source>
</evidence>
<dbReference type="InterPro" id="IPR049391">
    <property type="entry name" value="FAS_pseudo-KR"/>
</dbReference>
<dbReference type="Gene3D" id="3.40.50.1820">
    <property type="entry name" value="alpha/beta hydrolase"/>
    <property type="match status" value="1"/>
</dbReference>
<evidence type="ECO:0000259" key="12">
    <source>
        <dbReference type="SMART" id="SM00829"/>
    </source>
</evidence>
<evidence type="ECO:0000256" key="8">
    <source>
        <dbReference type="ARBA" id="ARBA00023098"/>
    </source>
</evidence>
<evidence type="ECO:0000256" key="1">
    <source>
        <dbReference type="ARBA" id="ARBA00022450"/>
    </source>
</evidence>
<keyword evidence="6" id="KW-0521">NADP</keyword>
<evidence type="ECO:0000256" key="7">
    <source>
        <dbReference type="ARBA" id="ARBA00023002"/>
    </source>
</evidence>
<dbReference type="OrthoDB" id="3509362at2759"/>
<dbReference type="GO" id="GO:0004312">
    <property type="term" value="F:fatty acid synthase activity"/>
    <property type="evidence" value="ECO:0007669"/>
    <property type="project" value="TreeGrafter"/>
</dbReference>
<gene>
    <name evidence="13" type="ORF">ONB1V03_LOCUS5787</name>
</gene>
<dbReference type="SUPFAM" id="SSF51735">
    <property type="entry name" value="NAD(P)-binding Rossmann-fold domains"/>
    <property type="match status" value="2"/>
</dbReference>
<evidence type="ECO:0000256" key="5">
    <source>
        <dbReference type="ARBA" id="ARBA00022832"/>
    </source>
</evidence>
<dbReference type="Pfam" id="PF21149">
    <property type="entry name" value="FAS_pseudo-KR"/>
    <property type="match status" value="1"/>
</dbReference>
<keyword evidence="1" id="KW-0596">Phosphopantetheine</keyword>
<proteinExistence type="predicted"/>
<keyword evidence="4" id="KW-0808">Transferase</keyword>
<dbReference type="InterPro" id="IPR013968">
    <property type="entry name" value="PKS_KR"/>
</dbReference>
<keyword evidence="10" id="KW-0511">Multifunctional enzyme</keyword>
<dbReference type="AlphaFoldDB" id="A0A7R9QI67"/>
<dbReference type="FunFam" id="3.40.50.720:FF:000209">
    <property type="entry name" value="Polyketide synthase Pks12"/>
    <property type="match status" value="1"/>
</dbReference>
<dbReference type="SMART" id="SM00822">
    <property type="entry name" value="PKS_KR"/>
    <property type="match status" value="1"/>
</dbReference>
<dbReference type="Gene3D" id="1.10.1200.10">
    <property type="entry name" value="ACP-like"/>
    <property type="match status" value="1"/>
</dbReference>
<dbReference type="InterPro" id="IPR029058">
    <property type="entry name" value="AB_hydrolase_fold"/>
</dbReference>
<evidence type="ECO:0000256" key="10">
    <source>
        <dbReference type="ARBA" id="ARBA00023268"/>
    </source>
</evidence>
<organism evidence="13">
    <name type="scientific">Oppiella nova</name>
    <dbReference type="NCBI Taxonomy" id="334625"/>
    <lineage>
        <taxon>Eukaryota</taxon>
        <taxon>Metazoa</taxon>
        <taxon>Ecdysozoa</taxon>
        <taxon>Arthropoda</taxon>
        <taxon>Chelicerata</taxon>
        <taxon>Arachnida</taxon>
        <taxon>Acari</taxon>
        <taxon>Acariformes</taxon>
        <taxon>Sarcoptiformes</taxon>
        <taxon>Oribatida</taxon>
        <taxon>Brachypylina</taxon>
        <taxon>Oppioidea</taxon>
        <taxon>Oppiidae</taxon>
        <taxon>Oppiella</taxon>
    </lineage>
</organism>
<dbReference type="EMBL" id="CAJPVJ010002418">
    <property type="protein sequence ID" value="CAG2166260.1"/>
    <property type="molecule type" value="Genomic_DNA"/>
</dbReference>
<evidence type="ECO:0000256" key="4">
    <source>
        <dbReference type="ARBA" id="ARBA00022679"/>
    </source>
</evidence>
<feature type="non-terminal residue" evidence="13">
    <location>
        <position position="1"/>
    </location>
</feature>
<feature type="domain" description="Ketoreductase" evidence="11">
    <location>
        <begin position="567"/>
        <end position="755"/>
    </location>
</feature>
<keyword evidence="9" id="KW-0275">Fatty acid biosynthesis</keyword>
<name>A0A7R9QI67_9ACAR</name>
<dbReference type="EMBL" id="OC917243">
    <property type="protein sequence ID" value="CAD7646553.1"/>
    <property type="molecule type" value="Genomic_DNA"/>
</dbReference>
<keyword evidence="14" id="KW-1185">Reference proteome</keyword>
<dbReference type="SUPFAM" id="SSF50129">
    <property type="entry name" value="GroES-like"/>
    <property type="match status" value="1"/>
</dbReference>
<protein>
    <submittedName>
        <fullName evidence="13">Uncharacterized protein</fullName>
    </submittedName>
</protein>
<dbReference type="InterPro" id="IPR036736">
    <property type="entry name" value="ACP-like_sf"/>
</dbReference>
<dbReference type="Pfam" id="PF08659">
    <property type="entry name" value="KR"/>
    <property type="match status" value="1"/>
</dbReference>
<dbReference type="SUPFAM" id="SSF53474">
    <property type="entry name" value="alpha/beta-Hydrolases"/>
    <property type="match status" value="1"/>
</dbReference>
<dbReference type="InterPro" id="IPR011032">
    <property type="entry name" value="GroES-like_sf"/>
</dbReference>
<keyword evidence="2" id="KW-0444">Lipid biosynthesis</keyword>
<dbReference type="SMART" id="SM00829">
    <property type="entry name" value="PKS_ER"/>
    <property type="match status" value="1"/>
</dbReference>
<reference evidence="13" key="1">
    <citation type="submission" date="2020-11" db="EMBL/GenBank/DDBJ databases">
        <authorList>
            <person name="Tran Van P."/>
        </authorList>
    </citation>
    <scope>NUCLEOTIDE SEQUENCE</scope>
</reference>
<dbReference type="Pfam" id="PF00107">
    <property type="entry name" value="ADH_zinc_N"/>
    <property type="match status" value="1"/>
</dbReference>
<dbReference type="PANTHER" id="PTHR43775:SF7">
    <property type="entry name" value="FATTY ACID SYNTHASE"/>
    <property type="match status" value="1"/>
</dbReference>
<evidence type="ECO:0000256" key="3">
    <source>
        <dbReference type="ARBA" id="ARBA00022553"/>
    </source>
</evidence>
<dbReference type="Gene3D" id="3.90.180.10">
    <property type="entry name" value="Medium-chain alcohol dehydrogenases, catalytic domain"/>
    <property type="match status" value="1"/>
</dbReference>
<dbReference type="GO" id="GO:0006633">
    <property type="term" value="P:fatty acid biosynthetic process"/>
    <property type="evidence" value="ECO:0007669"/>
    <property type="project" value="UniProtKB-KW"/>
</dbReference>